<protein>
    <submittedName>
        <fullName evidence="1">Ornithine cyclodeaminase family protein</fullName>
    </submittedName>
</protein>
<dbReference type="InterPro" id="IPR003462">
    <property type="entry name" value="ODC_Mu_crystall"/>
</dbReference>
<dbReference type="PANTHER" id="PTHR13812:SF19">
    <property type="entry name" value="KETIMINE REDUCTASE MU-CRYSTALLIN"/>
    <property type="match status" value="1"/>
</dbReference>
<proteinExistence type="predicted"/>
<dbReference type="GO" id="GO:0005737">
    <property type="term" value="C:cytoplasm"/>
    <property type="evidence" value="ECO:0007669"/>
    <property type="project" value="TreeGrafter"/>
</dbReference>
<gene>
    <name evidence="1" type="ORF">OW157_01135</name>
</gene>
<dbReference type="RefSeq" id="WP_268751496.1">
    <property type="nucleotide sequence ID" value="NZ_JAPRFQ010000001.1"/>
</dbReference>
<dbReference type="PIRSF" id="PIRSF001439">
    <property type="entry name" value="CryM"/>
    <property type="match status" value="1"/>
</dbReference>
<dbReference type="SUPFAM" id="SSF51735">
    <property type="entry name" value="NAD(P)-binding Rossmann-fold domains"/>
    <property type="match status" value="1"/>
</dbReference>
<evidence type="ECO:0000313" key="2">
    <source>
        <dbReference type="Proteomes" id="UP001146670"/>
    </source>
</evidence>
<dbReference type="Proteomes" id="UP001146670">
    <property type="component" value="Unassembled WGS sequence"/>
</dbReference>
<dbReference type="InterPro" id="IPR036291">
    <property type="entry name" value="NAD(P)-bd_dom_sf"/>
</dbReference>
<keyword evidence="2" id="KW-1185">Reference proteome</keyword>
<reference evidence="1" key="1">
    <citation type="submission" date="2022-12" db="EMBL/GenBank/DDBJ databases">
        <title>Description and comparative metabolic analysis of Aerococcus sp. nov., isolated from the feces of a pig.</title>
        <authorList>
            <person name="Chang Y.-H."/>
        </authorList>
    </citation>
    <scope>NUCLEOTIDE SEQUENCE</scope>
    <source>
        <strain evidence="1">YH-aer222</strain>
    </source>
</reference>
<dbReference type="Gene3D" id="3.40.50.720">
    <property type="entry name" value="NAD(P)-binding Rossmann-like Domain"/>
    <property type="match status" value="1"/>
</dbReference>
<dbReference type="EMBL" id="JAPRFR010000001">
    <property type="protein sequence ID" value="MCZ0725170.1"/>
    <property type="molecule type" value="Genomic_DNA"/>
</dbReference>
<accession>A0A9X3FR84</accession>
<dbReference type="InterPro" id="IPR023401">
    <property type="entry name" value="ODC_N"/>
</dbReference>
<sequence length="334" mass="36460">MQEKPTLLINESTIRELMTMEDYIHIADHVYRGMDDGTVINPTKLTLDLGETGNYPNYSGFANAMPAYIGWQDSAGLKWVTGFNGKRKEAGLPFINGLITLLDPQMGSFLAVMDGTDITNVRTGAQTATALTYLLDQESVTLGIYGAGMQAYMNTQAINERFDIDEILIWNRTKSKAEDFKENVEPKIKGKVTVVDEPKEVAKAQVLITVTSANEPLVHSEWVQPGTIIFPLGSFQEISDNVALAADKLIVDHPGQALHRGALKHLNKAGKITEDDVFATLGELANGKKEVGDLSNDIVLCIPIGIGAIDVAVASEIYDRAREQGLGQTFDFKS</sequence>
<dbReference type="Gene3D" id="3.30.1780.10">
    <property type="entry name" value="ornithine cyclodeaminase, domain 1"/>
    <property type="match status" value="1"/>
</dbReference>
<organism evidence="1 2">
    <name type="scientific">Aerococcus kribbianus</name>
    <dbReference type="NCBI Taxonomy" id="2999064"/>
    <lineage>
        <taxon>Bacteria</taxon>
        <taxon>Bacillati</taxon>
        <taxon>Bacillota</taxon>
        <taxon>Bacilli</taxon>
        <taxon>Lactobacillales</taxon>
        <taxon>Aerococcaceae</taxon>
        <taxon>Aerococcus</taxon>
    </lineage>
</organism>
<dbReference type="Pfam" id="PF02423">
    <property type="entry name" value="OCD_Mu_crystall"/>
    <property type="match status" value="1"/>
</dbReference>
<dbReference type="AlphaFoldDB" id="A0A9X3FR84"/>
<evidence type="ECO:0000313" key="1">
    <source>
        <dbReference type="EMBL" id="MCZ0725170.1"/>
    </source>
</evidence>
<comment type="caution">
    <text evidence="1">The sequence shown here is derived from an EMBL/GenBank/DDBJ whole genome shotgun (WGS) entry which is preliminary data.</text>
</comment>
<dbReference type="PANTHER" id="PTHR13812">
    <property type="entry name" value="KETIMINE REDUCTASE MU-CRYSTALLIN"/>
    <property type="match status" value="1"/>
</dbReference>
<name>A0A9X3FR84_9LACT</name>